<accession>A0AAV4ELR4</accession>
<feature type="transmembrane region" description="Helical" evidence="1">
    <location>
        <begin position="25"/>
        <end position="45"/>
    </location>
</feature>
<reference evidence="2 3" key="1">
    <citation type="journal article" date="2021" name="Elife">
        <title>Chloroplast acquisition without the gene transfer in kleptoplastic sea slugs, Plakobranchus ocellatus.</title>
        <authorList>
            <person name="Maeda T."/>
            <person name="Takahashi S."/>
            <person name="Yoshida T."/>
            <person name="Shimamura S."/>
            <person name="Takaki Y."/>
            <person name="Nagai Y."/>
            <person name="Toyoda A."/>
            <person name="Suzuki Y."/>
            <person name="Arimoto A."/>
            <person name="Ishii H."/>
            <person name="Satoh N."/>
            <person name="Nishiyama T."/>
            <person name="Hasebe M."/>
            <person name="Maruyama T."/>
            <person name="Minagawa J."/>
            <person name="Obokata J."/>
            <person name="Shigenobu S."/>
        </authorList>
    </citation>
    <scope>NUCLEOTIDE SEQUENCE [LARGE SCALE GENOMIC DNA]</scope>
</reference>
<keyword evidence="1" id="KW-1133">Transmembrane helix</keyword>
<dbReference type="AlphaFoldDB" id="A0AAV4ELR4"/>
<dbReference type="Proteomes" id="UP000762676">
    <property type="component" value="Unassembled WGS sequence"/>
</dbReference>
<proteinExistence type="predicted"/>
<name>A0AAV4ELR4_9GAST</name>
<keyword evidence="3" id="KW-1185">Reference proteome</keyword>
<evidence type="ECO:0000256" key="1">
    <source>
        <dbReference type="SAM" id="Phobius"/>
    </source>
</evidence>
<dbReference type="EMBL" id="BMAT01000221">
    <property type="protein sequence ID" value="GFR61948.1"/>
    <property type="molecule type" value="Genomic_DNA"/>
</dbReference>
<comment type="caution">
    <text evidence="2">The sequence shown here is derived from an EMBL/GenBank/DDBJ whole genome shotgun (WGS) entry which is preliminary data.</text>
</comment>
<keyword evidence="1" id="KW-0472">Membrane</keyword>
<gene>
    <name evidence="2" type="ORF">ElyMa_000117600</name>
</gene>
<keyword evidence="1" id="KW-0812">Transmembrane</keyword>
<sequence>MAKTINYSAHLQNHMLLLHPHHQQLIIIINMSGKIIIIIITTIITDGNLSINISSHTNREEKDKNCHWQHNIVEVVESGVAKVDHI</sequence>
<evidence type="ECO:0000313" key="2">
    <source>
        <dbReference type="EMBL" id="GFR61948.1"/>
    </source>
</evidence>
<protein>
    <submittedName>
        <fullName evidence="2">Uncharacterized protein</fullName>
    </submittedName>
</protein>
<organism evidence="2 3">
    <name type="scientific">Elysia marginata</name>
    <dbReference type="NCBI Taxonomy" id="1093978"/>
    <lineage>
        <taxon>Eukaryota</taxon>
        <taxon>Metazoa</taxon>
        <taxon>Spiralia</taxon>
        <taxon>Lophotrochozoa</taxon>
        <taxon>Mollusca</taxon>
        <taxon>Gastropoda</taxon>
        <taxon>Heterobranchia</taxon>
        <taxon>Euthyneura</taxon>
        <taxon>Panpulmonata</taxon>
        <taxon>Sacoglossa</taxon>
        <taxon>Placobranchoidea</taxon>
        <taxon>Plakobranchidae</taxon>
        <taxon>Elysia</taxon>
    </lineage>
</organism>
<evidence type="ECO:0000313" key="3">
    <source>
        <dbReference type="Proteomes" id="UP000762676"/>
    </source>
</evidence>